<dbReference type="SUPFAM" id="SSF46894">
    <property type="entry name" value="C-terminal effector domain of the bipartite response regulators"/>
    <property type="match status" value="1"/>
</dbReference>
<evidence type="ECO:0000313" key="4">
    <source>
        <dbReference type="Proteomes" id="UP001371224"/>
    </source>
</evidence>
<dbReference type="InterPro" id="IPR000792">
    <property type="entry name" value="Tscrpt_reg_LuxR_C"/>
</dbReference>
<protein>
    <submittedName>
        <fullName evidence="3">Helix-turn-helix transcriptional regulator</fullName>
    </submittedName>
</protein>
<evidence type="ECO:0000313" key="3">
    <source>
        <dbReference type="EMBL" id="MEJ1088626.1"/>
    </source>
</evidence>
<dbReference type="Pfam" id="PF00196">
    <property type="entry name" value="GerE"/>
    <property type="match status" value="1"/>
</dbReference>
<gene>
    <name evidence="3" type="ORF">WDU99_09885</name>
</gene>
<dbReference type="EMBL" id="JBBDGM010000007">
    <property type="protein sequence ID" value="MEJ1088626.1"/>
    <property type="molecule type" value="Genomic_DNA"/>
</dbReference>
<dbReference type="Gene3D" id="1.10.10.10">
    <property type="entry name" value="Winged helix-like DNA-binding domain superfamily/Winged helix DNA-binding domain"/>
    <property type="match status" value="1"/>
</dbReference>
<evidence type="ECO:0000259" key="2">
    <source>
        <dbReference type="PROSITE" id="PS50043"/>
    </source>
</evidence>
<evidence type="ECO:0000256" key="1">
    <source>
        <dbReference type="SAM" id="MobiDB-lite"/>
    </source>
</evidence>
<organism evidence="3 4">
    <name type="scientific">Microbacterium bandirmense</name>
    <dbReference type="NCBI Taxonomy" id="3122050"/>
    <lineage>
        <taxon>Bacteria</taxon>
        <taxon>Bacillati</taxon>
        <taxon>Actinomycetota</taxon>
        <taxon>Actinomycetes</taxon>
        <taxon>Micrococcales</taxon>
        <taxon>Microbacteriaceae</taxon>
        <taxon>Microbacterium</taxon>
    </lineage>
</organism>
<dbReference type="SMART" id="SM00421">
    <property type="entry name" value="HTH_LUXR"/>
    <property type="match status" value="1"/>
</dbReference>
<dbReference type="PRINTS" id="PR00038">
    <property type="entry name" value="HTHLUXR"/>
</dbReference>
<dbReference type="RefSeq" id="WP_337332283.1">
    <property type="nucleotide sequence ID" value="NZ_JBBDGM010000007.1"/>
</dbReference>
<dbReference type="PROSITE" id="PS50043">
    <property type="entry name" value="HTH_LUXR_2"/>
    <property type="match status" value="1"/>
</dbReference>
<dbReference type="InterPro" id="IPR036388">
    <property type="entry name" value="WH-like_DNA-bd_sf"/>
</dbReference>
<keyword evidence="4" id="KW-1185">Reference proteome</keyword>
<feature type="region of interest" description="Disordered" evidence="1">
    <location>
        <begin position="17"/>
        <end position="43"/>
    </location>
</feature>
<reference evidence="3 4" key="1">
    <citation type="submission" date="2024-02" db="EMBL/GenBank/DDBJ databases">
        <authorList>
            <person name="Saticioglu I.B."/>
        </authorList>
    </citation>
    <scope>NUCLEOTIDE SEQUENCE [LARGE SCALE GENOMIC DNA]</scope>
    <source>
        <strain evidence="3 4">Mu-80</strain>
    </source>
</reference>
<comment type="caution">
    <text evidence="3">The sequence shown here is derived from an EMBL/GenBank/DDBJ whole genome shotgun (WGS) entry which is preliminary data.</text>
</comment>
<name>A0ABU8LBB3_9MICO</name>
<accession>A0ABU8LBB3</accession>
<sequence>MDVAELTDRLEALIRTARAADGPGTANSRRPSGPTVPPDGEPLGTAIVRQEEMTRLFGALQLAAVRSIDALDNGDYCDDTLGQSPSQSRALATGVRYRVAYSTDIFDQDAHLEATLSAIEQGENARVSDHVPCRVLIRDGEEALVIAKGYPAAEHLGFHTTHPVAVGHVRDMFETIWTRALPVTEQRLDAVGVLTGEQIELLKYLVMGRTDASIARSLGLSTRTVQRQIQTIQLRLGARGRFQLGLRVGRLLPNLARDADHAGSAGSGMLSPEPAPR</sequence>
<proteinExistence type="predicted"/>
<dbReference type="InterPro" id="IPR016032">
    <property type="entry name" value="Sig_transdc_resp-reg_C-effctor"/>
</dbReference>
<feature type="domain" description="HTH luxR-type" evidence="2">
    <location>
        <begin position="187"/>
        <end position="252"/>
    </location>
</feature>
<dbReference type="Proteomes" id="UP001371224">
    <property type="component" value="Unassembled WGS sequence"/>
</dbReference>